<name>A0A6A6KCZ6_HEVBR</name>
<dbReference type="Gene3D" id="3.40.50.261">
    <property type="entry name" value="Succinyl-CoA synthetase domains"/>
    <property type="match status" value="1"/>
</dbReference>
<accession>A0A6A6KCZ6</accession>
<evidence type="ECO:0000256" key="4">
    <source>
        <dbReference type="ARBA" id="ARBA00022741"/>
    </source>
</evidence>
<feature type="domain" description="ATP-grasp fold succinyl-CoA synthetase-type" evidence="7">
    <location>
        <begin position="139"/>
        <end position="224"/>
    </location>
</feature>
<organism evidence="8 9">
    <name type="scientific">Hevea brasiliensis</name>
    <name type="common">Para rubber tree</name>
    <name type="synonym">Siphonia brasiliensis</name>
    <dbReference type="NCBI Taxonomy" id="3981"/>
    <lineage>
        <taxon>Eukaryota</taxon>
        <taxon>Viridiplantae</taxon>
        <taxon>Streptophyta</taxon>
        <taxon>Embryophyta</taxon>
        <taxon>Tracheophyta</taxon>
        <taxon>Spermatophyta</taxon>
        <taxon>Magnoliopsida</taxon>
        <taxon>eudicotyledons</taxon>
        <taxon>Gunneridae</taxon>
        <taxon>Pentapetalae</taxon>
        <taxon>rosids</taxon>
        <taxon>fabids</taxon>
        <taxon>Malpighiales</taxon>
        <taxon>Euphorbiaceae</taxon>
        <taxon>Crotonoideae</taxon>
        <taxon>Micrandreae</taxon>
        <taxon>Hevea</taxon>
    </lineage>
</organism>
<dbReference type="SUPFAM" id="SSF56059">
    <property type="entry name" value="Glutathione synthetase ATP-binding domain-like"/>
    <property type="match status" value="1"/>
</dbReference>
<dbReference type="Pfam" id="PF00549">
    <property type="entry name" value="Ligase_CoA"/>
    <property type="match status" value="1"/>
</dbReference>
<evidence type="ECO:0000256" key="3">
    <source>
        <dbReference type="ARBA" id="ARBA00022598"/>
    </source>
</evidence>
<dbReference type="PROSITE" id="PS01217">
    <property type="entry name" value="SUCCINYL_COA_LIG_3"/>
    <property type="match status" value="1"/>
</dbReference>
<evidence type="ECO:0000313" key="8">
    <source>
        <dbReference type="EMBL" id="KAF2286790.1"/>
    </source>
</evidence>
<dbReference type="Proteomes" id="UP000467840">
    <property type="component" value="Chromosome 3"/>
</dbReference>
<evidence type="ECO:0000256" key="1">
    <source>
        <dbReference type="ARBA" id="ARBA00005064"/>
    </source>
</evidence>
<dbReference type="InterPro" id="IPR016102">
    <property type="entry name" value="Succinyl-CoA_synth-like"/>
</dbReference>
<dbReference type="GO" id="GO:0005524">
    <property type="term" value="F:ATP binding"/>
    <property type="evidence" value="ECO:0007669"/>
    <property type="project" value="InterPro"/>
</dbReference>
<reference evidence="8 9" key="1">
    <citation type="journal article" date="2020" name="Mol. Plant">
        <title>The Chromosome-Based Rubber Tree Genome Provides New Insights into Spurge Genome Evolution and Rubber Biosynthesis.</title>
        <authorList>
            <person name="Liu J."/>
            <person name="Shi C."/>
            <person name="Shi C.C."/>
            <person name="Li W."/>
            <person name="Zhang Q.J."/>
            <person name="Zhang Y."/>
            <person name="Li K."/>
            <person name="Lu H.F."/>
            <person name="Shi C."/>
            <person name="Zhu S.T."/>
            <person name="Xiao Z.Y."/>
            <person name="Nan H."/>
            <person name="Yue Y."/>
            <person name="Zhu X.G."/>
            <person name="Wu Y."/>
            <person name="Hong X.N."/>
            <person name="Fan G.Y."/>
            <person name="Tong Y."/>
            <person name="Zhang D."/>
            <person name="Mao C.L."/>
            <person name="Liu Y.L."/>
            <person name="Hao S.J."/>
            <person name="Liu W.Q."/>
            <person name="Lv M.Q."/>
            <person name="Zhang H.B."/>
            <person name="Liu Y."/>
            <person name="Hu-Tang G.R."/>
            <person name="Wang J.P."/>
            <person name="Wang J.H."/>
            <person name="Sun Y.H."/>
            <person name="Ni S.B."/>
            <person name="Chen W.B."/>
            <person name="Zhang X.C."/>
            <person name="Jiao Y.N."/>
            <person name="Eichler E.E."/>
            <person name="Li G.H."/>
            <person name="Liu X."/>
            <person name="Gao L.Z."/>
        </authorList>
    </citation>
    <scope>NUCLEOTIDE SEQUENCE [LARGE SCALE GENOMIC DNA]</scope>
    <source>
        <strain evidence="9">cv. GT1</strain>
        <tissue evidence="8">Leaf</tissue>
    </source>
</reference>
<dbReference type="Gene3D" id="3.30.1490.20">
    <property type="entry name" value="ATP-grasp fold, A domain"/>
    <property type="match status" value="1"/>
</dbReference>
<sequence length="413" mass="44396">MRLPPRRVLTSNKRKGREGFDSLKPSPPPTPTSTTKLAKPSISQVGAGKLPDPVSSNQLLAGYLAHEYLTKGTLFGQQWDPARAEEVALEPKKIKPSQRLKEEETQPNKETYKRYVEGADLMSKYGINVPKGGLFRLLLVVKSQILAGGRGLGKFKNGFEGGVHIVKADKVEETVGTMLGQILVTKQTGPQGKVVSKVYLCEKLSLVNEMYFAIMLDRQTAGPINPIAETSDNQLVAADAKLNFDDNAAFRQKEIFNLHDPTQEDAREVAAAKADLNYIGLDGEIGCMVNGAGLAMATMDIIKLHGGTPANFLDVGGNASEGQVVEAFKILTSDDKVKSILVNIFGGIMRCDVIASGIVNAAKQVALKVPVVVRLEGTNVDLGKRILKESGMELITAEDLDDAAEKAVKAAAS</sequence>
<dbReference type="InterPro" id="IPR013815">
    <property type="entry name" value="ATP_grasp_subdomain_1"/>
</dbReference>
<dbReference type="FunFam" id="3.40.50.261:FF:000001">
    <property type="entry name" value="Succinate--CoA ligase [ADP-forming] subunit beta"/>
    <property type="match status" value="1"/>
</dbReference>
<dbReference type="PANTHER" id="PTHR11815:SF10">
    <property type="entry name" value="SUCCINATE--COA LIGASE [GDP-FORMING] SUBUNIT BETA, MITOCHONDRIAL"/>
    <property type="match status" value="1"/>
</dbReference>
<dbReference type="GO" id="GO:0042709">
    <property type="term" value="C:succinate-CoA ligase complex"/>
    <property type="evidence" value="ECO:0007669"/>
    <property type="project" value="TreeGrafter"/>
</dbReference>
<dbReference type="GO" id="GO:0005739">
    <property type="term" value="C:mitochondrion"/>
    <property type="evidence" value="ECO:0007669"/>
    <property type="project" value="TreeGrafter"/>
</dbReference>
<dbReference type="InterPro" id="IPR017866">
    <property type="entry name" value="Succ-CoA_synthase_bsu_CS"/>
</dbReference>
<dbReference type="SUPFAM" id="SSF52210">
    <property type="entry name" value="Succinyl-CoA synthetase domains"/>
    <property type="match status" value="1"/>
</dbReference>
<evidence type="ECO:0000259" key="6">
    <source>
        <dbReference type="Pfam" id="PF00549"/>
    </source>
</evidence>
<dbReference type="UniPathway" id="UPA00223">
    <property type="reaction ID" value="UER00999"/>
</dbReference>
<keyword evidence="3" id="KW-0436">Ligase</keyword>
<feature type="region of interest" description="Disordered" evidence="5">
    <location>
        <begin position="1"/>
        <end position="51"/>
    </location>
</feature>
<comment type="subunit">
    <text evidence="2">Heterooctamer of 4 alpha and 4 beta chains.</text>
</comment>
<dbReference type="PANTHER" id="PTHR11815">
    <property type="entry name" value="SUCCINYL-COA SYNTHETASE BETA CHAIN"/>
    <property type="match status" value="1"/>
</dbReference>
<dbReference type="GO" id="GO:0004775">
    <property type="term" value="F:succinate-CoA ligase (ADP-forming) activity"/>
    <property type="evidence" value="ECO:0007669"/>
    <property type="project" value="TreeGrafter"/>
</dbReference>
<feature type="compositionally biased region" description="Low complexity" evidence="5">
    <location>
        <begin position="32"/>
        <end position="41"/>
    </location>
</feature>
<keyword evidence="9" id="KW-1185">Reference proteome</keyword>
<dbReference type="EMBL" id="JAAGAX010000017">
    <property type="protein sequence ID" value="KAF2286790.1"/>
    <property type="molecule type" value="Genomic_DNA"/>
</dbReference>
<gene>
    <name evidence="8" type="ORF">GH714_030362</name>
</gene>
<evidence type="ECO:0000313" key="9">
    <source>
        <dbReference type="Proteomes" id="UP000467840"/>
    </source>
</evidence>
<dbReference type="GO" id="GO:0006104">
    <property type="term" value="P:succinyl-CoA metabolic process"/>
    <property type="evidence" value="ECO:0007669"/>
    <property type="project" value="TreeGrafter"/>
</dbReference>
<dbReference type="AlphaFoldDB" id="A0A6A6KCZ6"/>
<dbReference type="InterPro" id="IPR013650">
    <property type="entry name" value="ATP-grasp_succ-CoA_synth-type"/>
</dbReference>
<evidence type="ECO:0000256" key="2">
    <source>
        <dbReference type="ARBA" id="ARBA00011412"/>
    </source>
</evidence>
<feature type="domain" description="ATP-citrate synthase/succinyl-CoA ligase C-terminal" evidence="6">
    <location>
        <begin position="288"/>
        <end position="408"/>
    </location>
</feature>
<evidence type="ECO:0000256" key="5">
    <source>
        <dbReference type="SAM" id="MobiDB-lite"/>
    </source>
</evidence>
<dbReference type="InterPro" id="IPR005811">
    <property type="entry name" value="SUCC_ACL_C"/>
</dbReference>
<dbReference type="Gene3D" id="3.30.470.20">
    <property type="entry name" value="ATP-grasp fold, B domain"/>
    <property type="match status" value="1"/>
</dbReference>
<comment type="caution">
    <text evidence="8">The sequence shown here is derived from an EMBL/GenBank/DDBJ whole genome shotgun (WGS) entry which is preliminary data.</text>
</comment>
<protein>
    <submittedName>
        <fullName evidence="8">Uncharacterized protein</fullName>
    </submittedName>
</protein>
<evidence type="ECO:0000259" key="7">
    <source>
        <dbReference type="Pfam" id="PF08442"/>
    </source>
</evidence>
<keyword evidence="4" id="KW-0547">Nucleotide-binding</keyword>
<dbReference type="Pfam" id="PF08442">
    <property type="entry name" value="ATP-grasp_2"/>
    <property type="match status" value="1"/>
</dbReference>
<dbReference type="GO" id="GO:0006099">
    <property type="term" value="P:tricarboxylic acid cycle"/>
    <property type="evidence" value="ECO:0007669"/>
    <property type="project" value="UniProtKB-UniPathway"/>
</dbReference>
<proteinExistence type="predicted"/>
<comment type="pathway">
    <text evidence="1">Carbohydrate metabolism; tricarboxylic acid cycle; succinate from succinyl-CoA (ligase route): step 1/1.</text>
</comment>